<feature type="domain" description="Fido" evidence="2">
    <location>
        <begin position="327"/>
        <end position="449"/>
    </location>
</feature>
<feature type="compositionally biased region" description="Low complexity" evidence="1">
    <location>
        <begin position="230"/>
        <end position="244"/>
    </location>
</feature>
<reference evidence="3 4" key="1">
    <citation type="submission" date="2023-08" db="EMBL/GenBank/DDBJ databases">
        <authorList>
            <person name="Palmer J.M."/>
        </authorList>
    </citation>
    <scope>NUCLEOTIDE SEQUENCE [LARGE SCALE GENOMIC DNA]</scope>
    <source>
        <strain evidence="3 4">TWF481</strain>
    </source>
</reference>
<dbReference type="EMBL" id="JAVHJL010000001">
    <property type="protein sequence ID" value="KAK6511245.1"/>
    <property type="molecule type" value="Genomic_DNA"/>
</dbReference>
<dbReference type="Gene3D" id="1.10.3290.10">
    <property type="entry name" value="Fido-like domain"/>
    <property type="match status" value="1"/>
</dbReference>
<sequence length="465" mass="51633">MSSEFETVRTRILTASTSQPPSRRPSSTPSSTPPQNNPNFITLLTSHILSLSTARISQGFLHLHPSPIHTHPYLPTPLPQYTHLTDLLRRIDINLSTIPAPKLHTFFSTLLSRLIHSSTLLTPHLTDFPTALRICTAVFTSTPITELPPPQPQDAEGINFANILKARTGVYNHSKALAFFITALISPAGELTQDLIKQTHKILVTDNPPLDSKPHDQYGGWYRDYRLTNSPSTSPSKTSRRSSSVYTFNQDFRRQSSISIPPDSRKNSLYTTSISAFSSTTTSPTSPLRSVQYPITPITELDEDEPLFPSLTQNRRESIDPRAVSIYMSKLITTYHAQLAMDRSPTDPKISEILRAEEREEGTVSDPFALSAWLVTEFLHIHPFITANEEMGRIILSGVLMKELGIVAVLGSDPEEYSGILERCEERHGGEGMQGRGESYAEFAALVVRKAVECVEEIAAMVGRS</sequence>
<dbReference type="AlphaFoldDB" id="A0AAV9WLT2"/>
<dbReference type="SUPFAM" id="SSF140931">
    <property type="entry name" value="Fic-like"/>
    <property type="match status" value="1"/>
</dbReference>
<evidence type="ECO:0000313" key="4">
    <source>
        <dbReference type="Proteomes" id="UP001370758"/>
    </source>
</evidence>
<accession>A0AAV9WLT2</accession>
<comment type="caution">
    <text evidence="3">The sequence shown here is derived from an EMBL/GenBank/DDBJ whole genome shotgun (WGS) entry which is preliminary data.</text>
</comment>
<dbReference type="PROSITE" id="PS51459">
    <property type="entry name" value="FIDO"/>
    <property type="match status" value="1"/>
</dbReference>
<feature type="region of interest" description="Disordered" evidence="1">
    <location>
        <begin position="223"/>
        <end position="246"/>
    </location>
</feature>
<evidence type="ECO:0000259" key="2">
    <source>
        <dbReference type="PROSITE" id="PS51459"/>
    </source>
</evidence>
<proteinExistence type="predicted"/>
<dbReference type="InterPro" id="IPR036597">
    <property type="entry name" value="Fido-like_dom_sf"/>
</dbReference>
<feature type="region of interest" description="Disordered" evidence="1">
    <location>
        <begin position="1"/>
        <end position="37"/>
    </location>
</feature>
<evidence type="ECO:0000256" key="1">
    <source>
        <dbReference type="SAM" id="MobiDB-lite"/>
    </source>
</evidence>
<feature type="compositionally biased region" description="Low complexity" evidence="1">
    <location>
        <begin position="16"/>
        <end position="30"/>
    </location>
</feature>
<organism evidence="3 4">
    <name type="scientific">Arthrobotrys musiformis</name>
    <dbReference type="NCBI Taxonomy" id="47236"/>
    <lineage>
        <taxon>Eukaryota</taxon>
        <taxon>Fungi</taxon>
        <taxon>Dikarya</taxon>
        <taxon>Ascomycota</taxon>
        <taxon>Pezizomycotina</taxon>
        <taxon>Orbiliomycetes</taxon>
        <taxon>Orbiliales</taxon>
        <taxon>Orbiliaceae</taxon>
        <taxon>Arthrobotrys</taxon>
    </lineage>
</organism>
<name>A0AAV9WLT2_9PEZI</name>
<protein>
    <recommendedName>
        <fullName evidence="2">Fido domain-containing protein</fullName>
    </recommendedName>
</protein>
<dbReference type="InterPro" id="IPR003812">
    <property type="entry name" value="Fido"/>
</dbReference>
<dbReference type="Proteomes" id="UP001370758">
    <property type="component" value="Unassembled WGS sequence"/>
</dbReference>
<keyword evidence="4" id="KW-1185">Reference proteome</keyword>
<evidence type="ECO:0000313" key="3">
    <source>
        <dbReference type="EMBL" id="KAK6511245.1"/>
    </source>
</evidence>
<gene>
    <name evidence="3" type="ORF">TWF481_000166</name>
</gene>